<dbReference type="PATRIC" id="fig|1045004.4.peg.1540"/>
<proteinExistence type="predicted"/>
<evidence type="ECO:0000313" key="2">
    <source>
        <dbReference type="Proteomes" id="UP000004959"/>
    </source>
</evidence>
<dbReference type="AlphaFoldDB" id="G9WH81"/>
<keyword evidence="2" id="KW-1185">Reference proteome</keyword>
<organism evidence="1 2">
    <name type="scientific">Oenococcus kitaharae DSM 17330</name>
    <dbReference type="NCBI Taxonomy" id="1045004"/>
    <lineage>
        <taxon>Bacteria</taxon>
        <taxon>Bacillati</taxon>
        <taxon>Bacillota</taxon>
        <taxon>Bacilli</taxon>
        <taxon>Lactobacillales</taxon>
        <taxon>Lactobacillaceae</taxon>
        <taxon>Oenococcus</taxon>
    </lineage>
</organism>
<dbReference type="HOGENOM" id="CLU_170303_0_0_9"/>
<protein>
    <submittedName>
        <fullName evidence="1">Uncharacterized protein</fullName>
    </submittedName>
</protein>
<dbReference type="Proteomes" id="UP000004959">
    <property type="component" value="Chromosome"/>
</dbReference>
<accession>G9WH81</accession>
<comment type="caution">
    <text evidence="1">The sequence shown here is derived from an EMBL/GenBank/DDBJ whole genome shotgun (WGS) entry which is preliminary data.</text>
</comment>
<dbReference type="EMBL" id="AFVZ01000001">
    <property type="protein sequence ID" value="EHN59647.1"/>
    <property type="molecule type" value="Genomic_DNA"/>
</dbReference>
<dbReference type="RefSeq" id="WP_007746667.1">
    <property type="nucleotide sequence ID" value="NZ_CM001398.1"/>
</dbReference>
<evidence type="ECO:0000313" key="1">
    <source>
        <dbReference type="EMBL" id="EHN59647.1"/>
    </source>
</evidence>
<name>G9WH81_9LACO</name>
<dbReference type="STRING" id="336988.NT96_01495"/>
<reference evidence="1 2" key="1">
    <citation type="journal article" date="2012" name="PLoS ONE">
        <title>Functional divergence in the genus oenococcus as predicted by genome sequencing of the newly-described species, Oenococcus kitaharae.</title>
        <authorList>
            <person name="Borneman A.R."/>
            <person name="McCarthy J.M."/>
            <person name="Chambers P.J."/>
            <person name="Bartowsky E.J."/>
        </authorList>
    </citation>
    <scope>NUCLEOTIDE SEQUENCE [LARGE SCALE GENOMIC DNA]</scope>
    <source>
        <strain evidence="2">DSM17330</strain>
    </source>
</reference>
<sequence>MGAKIINSIGKVVYDASDPAKQIAYYNLIELFANRYPDQDLKSNYFPDFSQEACMLKYADSIEKYGVPELVAKLHRLQKQAKNKTK</sequence>
<gene>
    <name evidence="1" type="ORF">OKIT_1569</name>
</gene>